<dbReference type="GO" id="GO:0031505">
    <property type="term" value="P:fungal-type cell wall organization"/>
    <property type="evidence" value="ECO:0007669"/>
    <property type="project" value="TreeGrafter"/>
</dbReference>
<feature type="signal peptide" evidence="3">
    <location>
        <begin position="1"/>
        <end position="25"/>
    </location>
</feature>
<feature type="compositionally biased region" description="Polar residues" evidence="1">
    <location>
        <begin position="407"/>
        <end position="440"/>
    </location>
</feature>
<feature type="transmembrane region" description="Helical" evidence="2">
    <location>
        <begin position="718"/>
        <end position="739"/>
    </location>
</feature>
<organism evidence="4 5">
    <name type="scientific">Polytolypa hystricis (strain UAMH7299)</name>
    <dbReference type="NCBI Taxonomy" id="1447883"/>
    <lineage>
        <taxon>Eukaryota</taxon>
        <taxon>Fungi</taxon>
        <taxon>Dikarya</taxon>
        <taxon>Ascomycota</taxon>
        <taxon>Pezizomycotina</taxon>
        <taxon>Eurotiomycetes</taxon>
        <taxon>Eurotiomycetidae</taxon>
        <taxon>Onygenales</taxon>
        <taxon>Onygenales incertae sedis</taxon>
        <taxon>Polytolypa</taxon>
    </lineage>
</organism>
<comment type="caution">
    <text evidence="4">The sequence shown here is derived from an EMBL/GenBank/DDBJ whole genome shotgun (WGS) entry which is preliminary data.</text>
</comment>
<keyword evidence="2" id="KW-1133">Transmembrane helix</keyword>
<feature type="compositionally biased region" description="Low complexity" evidence="1">
    <location>
        <begin position="373"/>
        <end position="397"/>
    </location>
</feature>
<keyword evidence="5" id="KW-1185">Reference proteome</keyword>
<dbReference type="GO" id="GO:0001402">
    <property type="term" value="P:signal transduction involved in filamentous growth"/>
    <property type="evidence" value="ECO:0007669"/>
    <property type="project" value="TreeGrafter"/>
</dbReference>
<dbReference type="EMBL" id="PDNA01000086">
    <property type="protein sequence ID" value="PGH15068.1"/>
    <property type="molecule type" value="Genomic_DNA"/>
</dbReference>
<feature type="compositionally biased region" description="Low complexity" evidence="1">
    <location>
        <begin position="753"/>
        <end position="763"/>
    </location>
</feature>
<dbReference type="Proteomes" id="UP000224634">
    <property type="component" value="Unassembled WGS sequence"/>
</dbReference>
<dbReference type="GO" id="GO:0006972">
    <property type="term" value="P:hyperosmotic response"/>
    <property type="evidence" value="ECO:0007669"/>
    <property type="project" value="TreeGrafter"/>
</dbReference>
<feature type="chain" id="PRO_5011976270" evidence="3">
    <location>
        <begin position="26"/>
        <end position="817"/>
    </location>
</feature>
<dbReference type="OrthoDB" id="3366093at2759"/>
<feature type="compositionally biased region" description="Polar residues" evidence="1">
    <location>
        <begin position="257"/>
        <end position="268"/>
    </location>
</feature>
<dbReference type="AlphaFoldDB" id="A0A2B7Y2N0"/>
<feature type="compositionally biased region" description="Low complexity" evidence="1">
    <location>
        <begin position="528"/>
        <end position="538"/>
    </location>
</feature>
<dbReference type="GO" id="GO:0030427">
    <property type="term" value="C:site of polarized growth"/>
    <property type="evidence" value="ECO:0007669"/>
    <property type="project" value="TreeGrafter"/>
</dbReference>
<dbReference type="PANTHER" id="PTHR35778">
    <property type="entry name" value="SIGNALING MUCIN HKR1-RELATED"/>
    <property type="match status" value="1"/>
</dbReference>
<keyword evidence="2" id="KW-0472">Membrane</keyword>
<gene>
    <name evidence="4" type="ORF">AJ80_05693</name>
</gene>
<evidence type="ECO:0000313" key="5">
    <source>
        <dbReference type="Proteomes" id="UP000224634"/>
    </source>
</evidence>
<dbReference type="GO" id="GO:0005886">
    <property type="term" value="C:plasma membrane"/>
    <property type="evidence" value="ECO:0007669"/>
    <property type="project" value="InterPro"/>
</dbReference>
<protein>
    <submittedName>
        <fullName evidence="4">Uncharacterized protein</fullName>
    </submittedName>
</protein>
<feature type="compositionally biased region" description="Low complexity" evidence="1">
    <location>
        <begin position="83"/>
        <end position="122"/>
    </location>
</feature>
<evidence type="ECO:0000256" key="3">
    <source>
        <dbReference type="SAM" id="SignalP"/>
    </source>
</evidence>
<feature type="compositionally biased region" description="Low complexity" evidence="1">
    <location>
        <begin position="184"/>
        <end position="195"/>
    </location>
</feature>
<dbReference type="PANTHER" id="PTHR35778:SF1">
    <property type="entry name" value="SIGNALING MUCIN HKR1-RELATED"/>
    <property type="match status" value="1"/>
</dbReference>
<feature type="compositionally biased region" description="Polar residues" evidence="1">
    <location>
        <begin position="335"/>
        <end position="344"/>
    </location>
</feature>
<feature type="region of interest" description="Disordered" evidence="1">
    <location>
        <begin position="520"/>
        <end position="549"/>
    </location>
</feature>
<keyword evidence="3" id="KW-0732">Signal</keyword>
<dbReference type="GO" id="GO:0005034">
    <property type="term" value="F:osmosensor activity"/>
    <property type="evidence" value="ECO:0007669"/>
    <property type="project" value="InterPro"/>
</dbReference>
<name>A0A2B7Y2N0_POLH7</name>
<dbReference type="GO" id="GO:0005576">
    <property type="term" value="C:extracellular region"/>
    <property type="evidence" value="ECO:0007669"/>
    <property type="project" value="TreeGrafter"/>
</dbReference>
<feature type="region of interest" description="Disordered" evidence="1">
    <location>
        <begin position="178"/>
        <end position="273"/>
    </location>
</feature>
<evidence type="ECO:0000256" key="2">
    <source>
        <dbReference type="SAM" id="Phobius"/>
    </source>
</evidence>
<feature type="compositionally biased region" description="Low complexity" evidence="1">
    <location>
        <begin position="203"/>
        <end position="253"/>
    </location>
</feature>
<evidence type="ECO:0000313" key="4">
    <source>
        <dbReference type="EMBL" id="PGH15068.1"/>
    </source>
</evidence>
<dbReference type="GO" id="GO:0030010">
    <property type="term" value="P:establishment of cell polarity"/>
    <property type="evidence" value="ECO:0007669"/>
    <property type="project" value="TreeGrafter"/>
</dbReference>
<evidence type="ECO:0000256" key="1">
    <source>
        <dbReference type="SAM" id="MobiDB-lite"/>
    </source>
</evidence>
<feature type="region of interest" description="Disordered" evidence="1">
    <location>
        <begin position="334"/>
        <end position="361"/>
    </location>
</feature>
<keyword evidence="2" id="KW-0812">Transmembrane</keyword>
<feature type="compositionally biased region" description="Low complexity" evidence="1">
    <location>
        <begin position="484"/>
        <end position="501"/>
    </location>
</feature>
<dbReference type="GO" id="GO:0009986">
    <property type="term" value="C:cell surface"/>
    <property type="evidence" value="ECO:0007669"/>
    <property type="project" value="TreeGrafter"/>
</dbReference>
<sequence length="817" mass="83334">MRTISYSVIASLLTLVSLDVAQCRALESVNYPIRPQDYAPRYMRRALPPRDLVQKRQEGTAPAVVVVPVTVVVGPNGETYTLSSDPESQTPSSTPTTPSEAKEPPAQSPSTTTTASPTVQAPIAGNTGTGNEPPVPVVQPTNVETLVPGTPSASESVPSENGGGLGITVGLSIALPTLPPLIPKPTTTETQDGTTPSDGAVGTGSVSPSVSSPEEPTSNENSVSGTPTTATTPIETPSDSPLLPPIGISLGLPKPATGSSEESTQITPTVPILPTGTGVSIPVVTETPSTDSADLTTSDKLIDLPTLSIPVSIGLPGLDSTTLSFPTISVPIVGTGSSDPTATASEPEATPSGTDYSITPSIPIPSLSLTAPTVSLPLPTGSGSLPPLPPTNGTSTTISEDPGVTEPTGTAEPTNTESTATEDPTTIPSGIFPSGTNVIPTGSFLVPTGTATTTGGTVTESATSTEVSSTTASGGQTESGSADTTVSPPTEATTTTTSKAAPLPPVFTDSETIMAVKTSILYEPKPSKPSTTRTPASKQSSAPKIIAPFDGIPRAPDDTALIQIGFNSSLSYEFIMGHTESANQVFAYVPMGVAYGLEIPNERAVPQLIQPLNTLRNREYTVAVILIYIPKPLVSELEMLLHNPNSLLFNNPTQPVRDIMMMIDPSIPLLAGEVSPSPGHDAGQANPTDGGDGGPADENEGEGPGGAGNSSNVNTKSVGIGLGVVCGAAVYGAAMFFVARRYRKRRSMHRRSSSISTGSGSFDSEQHYSDAFMSGARGGSVTPHGAGGRNSRTSGAGSARTQMISAPVMSENSLGWN</sequence>
<feature type="region of interest" description="Disordered" evidence="1">
    <location>
        <begin position="747"/>
        <end position="766"/>
    </location>
</feature>
<feature type="region of interest" description="Disordered" evidence="1">
    <location>
        <begin position="373"/>
        <end position="506"/>
    </location>
</feature>
<feature type="region of interest" description="Disordered" evidence="1">
    <location>
        <begin position="672"/>
        <end position="711"/>
    </location>
</feature>
<feature type="region of interest" description="Disordered" evidence="1">
    <location>
        <begin position="77"/>
        <end position="163"/>
    </location>
</feature>
<dbReference type="STRING" id="1447883.A0A2B7Y2N0"/>
<feature type="compositionally biased region" description="Low complexity" evidence="1">
    <location>
        <begin position="448"/>
        <end position="475"/>
    </location>
</feature>
<reference evidence="4 5" key="1">
    <citation type="submission" date="2017-10" db="EMBL/GenBank/DDBJ databases">
        <title>Comparative genomics in systemic dimorphic fungi from Ajellomycetaceae.</title>
        <authorList>
            <person name="Munoz J.F."/>
            <person name="Mcewen J.G."/>
            <person name="Clay O.K."/>
            <person name="Cuomo C.A."/>
        </authorList>
    </citation>
    <scope>NUCLEOTIDE SEQUENCE [LARGE SCALE GENOMIC DNA]</scope>
    <source>
        <strain evidence="4 5">UAMH7299</strain>
    </source>
</reference>
<dbReference type="InterPro" id="IPR039295">
    <property type="entry name" value="MSB2"/>
</dbReference>
<feature type="region of interest" description="Disordered" evidence="1">
    <location>
        <begin position="773"/>
        <end position="804"/>
    </location>
</feature>
<accession>A0A2B7Y2N0</accession>
<proteinExistence type="predicted"/>
<dbReference type="GO" id="GO:0007232">
    <property type="term" value="P:osmosensory signaling pathway via Sho1 osmosensor"/>
    <property type="evidence" value="ECO:0007669"/>
    <property type="project" value="InterPro"/>
</dbReference>
<feature type="compositionally biased region" description="Polar residues" evidence="1">
    <location>
        <begin position="790"/>
        <end position="804"/>
    </location>
</feature>